<reference evidence="5" key="1">
    <citation type="journal article" date="2019" name="Int. J. Syst. Evol. Microbiol.">
        <title>The Global Catalogue of Microorganisms (GCM) 10K type strain sequencing project: providing services to taxonomists for standard genome sequencing and annotation.</title>
        <authorList>
            <consortium name="The Broad Institute Genomics Platform"/>
            <consortium name="The Broad Institute Genome Sequencing Center for Infectious Disease"/>
            <person name="Wu L."/>
            <person name="Ma J."/>
        </authorList>
    </citation>
    <scope>NUCLEOTIDE SEQUENCE [LARGE SCALE GENOMIC DNA]</scope>
    <source>
        <strain evidence="5">CGMCC 4.6997</strain>
    </source>
</reference>
<accession>A0ABW0NVH6</accession>
<evidence type="ECO:0000259" key="3">
    <source>
        <dbReference type="Pfam" id="PF00127"/>
    </source>
</evidence>
<keyword evidence="2" id="KW-0186">Copper</keyword>
<dbReference type="EMBL" id="JBHSMG010000004">
    <property type="protein sequence ID" value="MFC5503287.1"/>
    <property type="molecule type" value="Genomic_DNA"/>
</dbReference>
<evidence type="ECO:0000256" key="2">
    <source>
        <dbReference type="ARBA" id="ARBA00023008"/>
    </source>
</evidence>
<dbReference type="RefSeq" id="WP_386741003.1">
    <property type="nucleotide sequence ID" value="NZ_JBHSMG010000004.1"/>
</dbReference>
<name>A0ABW0NVH6_9MICO</name>
<dbReference type="InterPro" id="IPR000923">
    <property type="entry name" value="BlueCu_1"/>
</dbReference>
<dbReference type="PROSITE" id="PS00079">
    <property type="entry name" value="MULTICOPPER_OXIDASE1"/>
    <property type="match status" value="1"/>
</dbReference>
<dbReference type="InterPro" id="IPR008972">
    <property type="entry name" value="Cupredoxin"/>
</dbReference>
<evidence type="ECO:0000313" key="5">
    <source>
        <dbReference type="Proteomes" id="UP001596039"/>
    </source>
</evidence>
<dbReference type="SUPFAM" id="SSF49503">
    <property type="entry name" value="Cupredoxins"/>
    <property type="match status" value="1"/>
</dbReference>
<feature type="domain" description="Blue (type 1) copper" evidence="3">
    <location>
        <begin position="73"/>
        <end position="184"/>
    </location>
</feature>
<proteinExistence type="predicted"/>
<sequence length="185" mass="18339">MTVRWPVVIIGAAATLLLSVGSLVLIGISSGGIGSPAGGSVVNCAPPSLTGQVVHLTAMNMGRGNVNGMMGGAGAMSLRADRSTVSSGKVSFLVTNVGTVSHELIVLPLTGSALAGSRAIGGDSRVDESTSLGEASASCAEGSGEGILPGASGWVTLTLAPGRYELLCNLPGHYAAGMYTQLTVR</sequence>
<gene>
    <name evidence="4" type="ORF">ACFPJ4_13650</name>
</gene>
<dbReference type="InterPro" id="IPR033138">
    <property type="entry name" value="Cu_oxidase_CS"/>
</dbReference>
<organism evidence="4 5">
    <name type="scientific">Lysinimonas soli</name>
    <dbReference type="NCBI Taxonomy" id="1074233"/>
    <lineage>
        <taxon>Bacteria</taxon>
        <taxon>Bacillati</taxon>
        <taxon>Actinomycetota</taxon>
        <taxon>Actinomycetes</taxon>
        <taxon>Micrococcales</taxon>
        <taxon>Microbacteriaceae</taxon>
        <taxon>Lysinimonas</taxon>
    </lineage>
</organism>
<evidence type="ECO:0000256" key="1">
    <source>
        <dbReference type="ARBA" id="ARBA00022723"/>
    </source>
</evidence>
<dbReference type="Gene3D" id="2.60.40.420">
    <property type="entry name" value="Cupredoxins - blue copper proteins"/>
    <property type="match status" value="1"/>
</dbReference>
<protein>
    <submittedName>
        <fullName evidence="4">Plastocyanin/azurin family copper-binding protein</fullName>
    </submittedName>
</protein>
<keyword evidence="1" id="KW-0479">Metal-binding</keyword>
<comment type="caution">
    <text evidence="4">The sequence shown here is derived from an EMBL/GenBank/DDBJ whole genome shotgun (WGS) entry which is preliminary data.</text>
</comment>
<evidence type="ECO:0000313" key="4">
    <source>
        <dbReference type="EMBL" id="MFC5503287.1"/>
    </source>
</evidence>
<dbReference type="Pfam" id="PF00127">
    <property type="entry name" value="Copper-bind"/>
    <property type="match status" value="1"/>
</dbReference>
<keyword evidence="5" id="KW-1185">Reference proteome</keyword>
<dbReference type="Proteomes" id="UP001596039">
    <property type="component" value="Unassembled WGS sequence"/>
</dbReference>